<evidence type="ECO:0000313" key="3">
    <source>
        <dbReference type="Proteomes" id="UP000308730"/>
    </source>
</evidence>
<dbReference type="Pfam" id="PF13383">
    <property type="entry name" value="Methyltransf_22"/>
    <property type="match status" value="1"/>
</dbReference>
<gene>
    <name evidence="2" type="ORF">EUX98_g8546</name>
</gene>
<feature type="domain" description="Methyltransferase" evidence="1">
    <location>
        <begin position="109"/>
        <end position="306"/>
    </location>
</feature>
<evidence type="ECO:0000313" key="2">
    <source>
        <dbReference type="EMBL" id="THH20621.1"/>
    </source>
</evidence>
<dbReference type="PANTHER" id="PTHR32026">
    <property type="entry name" value="METHYLTRANSFERASE-LIKE PROTEIN 24"/>
    <property type="match status" value="1"/>
</dbReference>
<dbReference type="SUPFAM" id="SSF53335">
    <property type="entry name" value="S-adenosyl-L-methionine-dependent methyltransferases"/>
    <property type="match status" value="1"/>
</dbReference>
<dbReference type="OrthoDB" id="10006218at2759"/>
<sequence>MGLVVPAVLLRHPRYTVLVAVTFVIATLVLTAPSAPSVLLGSNVGLGSTSSLNSESWVEDAVREEEVRYGVMLKDRAAMVRKYGPTPESVQAYAYSTQFPEGLLYTLWDFYIPSFQCPHRVERLGTMGDGGKWVCGFERVAKQPECVIYSFGINEESSFEAALLTRSPGCQVWGYDFSVSRFGPEIESLPALKSRSHFHPYALSARDAHAPEASPPEYTLASLMAANNHTWIDVLKVDIEGAEFESLAQFVDDFSGGNGVLPVGQMQLEIHAREWSGYGDFAHFNVWWEKLERAGMRPFWTEANLVYLNIFKSGLMRVYWLQYSFLNVRGEHALVSDKYN</sequence>
<dbReference type="InterPro" id="IPR025714">
    <property type="entry name" value="Methyltranfer_dom"/>
</dbReference>
<dbReference type="InterPro" id="IPR029063">
    <property type="entry name" value="SAM-dependent_MTases_sf"/>
</dbReference>
<protein>
    <recommendedName>
        <fullName evidence="1">Methyltransferase domain-containing protein</fullName>
    </recommendedName>
</protein>
<comment type="caution">
    <text evidence="2">The sequence shown here is derived from an EMBL/GenBank/DDBJ whole genome shotgun (WGS) entry which is preliminary data.</text>
</comment>
<keyword evidence="3" id="KW-1185">Reference proteome</keyword>
<dbReference type="AlphaFoldDB" id="A0A4S4M851"/>
<organism evidence="2 3">
    <name type="scientific">Antrodiella citrinella</name>
    <dbReference type="NCBI Taxonomy" id="2447956"/>
    <lineage>
        <taxon>Eukaryota</taxon>
        <taxon>Fungi</taxon>
        <taxon>Dikarya</taxon>
        <taxon>Basidiomycota</taxon>
        <taxon>Agaricomycotina</taxon>
        <taxon>Agaricomycetes</taxon>
        <taxon>Polyporales</taxon>
        <taxon>Steccherinaceae</taxon>
        <taxon>Antrodiella</taxon>
    </lineage>
</organism>
<dbReference type="EMBL" id="SGPM01000484">
    <property type="protein sequence ID" value="THH20621.1"/>
    <property type="molecule type" value="Genomic_DNA"/>
</dbReference>
<evidence type="ECO:0000259" key="1">
    <source>
        <dbReference type="Pfam" id="PF13383"/>
    </source>
</evidence>
<dbReference type="InterPro" id="IPR026913">
    <property type="entry name" value="METTL24"/>
</dbReference>
<accession>A0A4S4M851</accession>
<proteinExistence type="predicted"/>
<name>A0A4S4M851_9APHY</name>
<dbReference type="Proteomes" id="UP000308730">
    <property type="component" value="Unassembled WGS sequence"/>
</dbReference>
<reference evidence="2 3" key="1">
    <citation type="submission" date="2019-02" db="EMBL/GenBank/DDBJ databases">
        <title>Genome sequencing of the rare red list fungi Antrodiella citrinella (Flaviporus citrinellus).</title>
        <authorList>
            <person name="Buettner E."/>
            <person name="Kellner H."/>
        </authorList>
    </citation>
    <scope>NUCLEOTIDE SEQUENCE [LARGE SCALE GENOMIC DNA]</scope>
    <source>
        <strain evidence="2 3">DSM 108506</strain>
    </source>
</reference>
<dbReference type="PANTHER" id="PTHR32026:SF10">
    <property type="entry name" value="METHYLTRANSFERASE-LIKE PROTEIN 24-RELATED"/>
    <property type="match status" value="1"/>
</dbReference>